<reference evidence="1 2" key="1">
    <citation type="journal article" date="2010" name="J. Bacteriol.">
        <title>Genome sequence of the milbemycin-producing bacterium Streptomyces bingchenggensis.</title>
        <authorList>
            <person name="Wang X.J."/>
            <person name="Yan Y.J."/>
            <person name="Zhang B."/>
            <person name="An J."/>
            <person name="Wang J.J."/>
            <person name="Tian J."/>
            <person name="Jiang L."/>
            <person name="Chen Y.H."/>
            <person name="Huang S.X."/>
            <person name="Yin M."/>
            <person name="Zhang J."/>
            <person name="Gao A.L."/>
            <person name="Liu C.X."/>
            <person name="Zhu Z.X."/>
            <person name="Xiang W.S."/>
        </authorList>
    </citation>
    <scope>NUCLEOTIDE SEQUENCE [LARGE SCALE GENOMIC DNA]</scope>
    <source>
        <strain evidence="1 2">BCW-1</strain>
    </source>
</reference>
<evidence type="ECO:0000313" key="2">
    <source>
        <dbReference type="Proteomes" id="UP000000377"/>
    </source>
</evidence>
<keyword evidence="2" id="KW-1185">Reference proteome</keyword>
<proteinExistence type="predicted"/>
<sequence>MLSLDAELSSGLTLYDLVAADVDLLHREPGGVFDDERLNAVLRHLDEAERRVVFALAEGAGTTWAEAAAVTGAAAPVDFGEQVRRKAKRLAAEQQRRAAQRWTGPTRA</sequence>
<dbReference type="EMBL" id="CP002047">
    <property type="protein sequence ID" value="ADI08248.1"/>
    <property type="molecule type" value="Genomic_DNA"/>
</dbReference>
<dbReference type="PATRIC" id="fig|749414.3.peg.5302"/>
<organism evidence="1 2">
    <name type="scientific">Streptomyces bingchenggensis (strain BCW-1)</name>
    <dbReference type="NCBI Taxonomy" id="749414"/>
    <lineage>
        <taxon>Bacteria</taxon>
        <taxon>Bacillati</taxon>
        <taxon>Actinomycetota</taxon>
        <taxon>Actinomycetes</taxon>
        <taxon>Kitasatosporales</taxon>
        <taxon>Streptomycetaceae</taxon>
        <taxon>Streptomyces</taxon>
    </lineage>
</organism>
<dbReference type="eggNOG" id="ENOG5030N18">
    <property type="taxonomic scope" value="Bacteria"/>
</dbReference>
<protein>
    <submittedName>
        <fullName evidence="1">Uncharacterized protein</fullName>
    </submittedName>
</protein>
<dbReference type="AlphaFoldDB" id="D7C522"/>
<dbReference type="KEGG" id="sbh:SBI_05128"/>
<dbReference type="HOGENOM" id="CLU_2195363_0_0_11"/>
<name>D7C522_STRBB</name>
<evidence type="ECO:0000313" key="1">
    <source>
        <dbReference type="EMBL" id="ADI08248.1"/>
    </source>
</evidence>
<gene>
    <name evidence="1" type="ordered locus">SBI_05128</name>
</gene>
<accession>D7C522</accession>
<dbReference type="Proteomes" id="UP000000377">
    <property type="component" value="Chromosome"/>
</dbReference>